<evidence type="ECO:0000313" key="7">
    <source>
        <dbReference type="EMBL" id="MBC1303726.1"/>
    </source>
</evidence>
<keyword evidence="2 4" id="KW-0238">DNA-binding</keyword>
<dbReference type="InterPro" id="IPR011010">
    <property type="entry name" value="DNA_brk_join_enz"/>
</dbReference>
<sequence>MTTTLTIHEPQVVIPNSLPITYSEDTTTTERVIELWLVGLSRTTREQYSRDMRQFRAFVKLDDIRIISPMTFIAYAQHLEQTYAVATTRRKLASLSSFCSFAVRLGFLAANPMAAVRKPKASTTLAGKSLTQQQVFRMLDRTDDHRNRCLLKVLYSLGLRVSEAVGLRWSDFTEVNPTKTTVSVLGKGGKYRTLVVPQSVWLELTELRTNQQHNGQNDYVFQSYSNRHRKQSGKQLDRCNASKIVKACAVAVGLPESVSAHFLRHACASHSLANGASIQLVKETLGHANISTTNWYLEANPDDCASLYLNV</sequence>
<dbReference type="Pfam" id="PF02899">
    <property type="entry name" value="Phage_int_SAM_1"/>
    <property type="match status" value="1"/>
</dbReference>
<proteinExistence type="predicted"/>
<comment type="caution">
    <text evidence="7">The sequence shown here is derived from an EMBL/GenBank/DDBJ whole genome shotgun (WGS) entry which is preliminary data.</text>
</comment>
<dbReference type="SUPFAM" id="SSF56349">
    <property type="entry name" value="DNA breaking-rejoining enzymes"/>
    <property type="match status" value="1"/>
</dbReference>
<dbReference type="Gene3D" id="1.10.443.10">
    <property type="entry name" value="Intergrase catalytic core"/>
    <property type="match status" value="1"/>
</dbReference>
<dbReference type="PANTHER" id="PTHR30349">
    <property type="entry name" value="PHAGE INTEGRASE-RELATED"/>
    <property type="match status" value="1"/>
</dbReference>
<evidence type="ECO:0000256" key="4">
    <source>
        <dbReference type="PROSITE-ProRule" id="PRU01248"/>
    </source>
</evidence>
<keyword evidence="1" id="KW-0229">DNA integration</keyword>
<evidence type="ECO:0000256" key="2">
    <source>
        <dbReference type="ARBA" id="ARBA00023125"/>
    </source>
</evidence>
<feature type="domain" description="Tyr recombinase" evidence="5">
    <location>
        <begin position="125"/>
        <end position="309"/>
    </location>
</feature>
<dbReference type="InterPro" id="IPR013762">
    <property type="entry name" value="Integrase-like_cat_sf"/>
</dbReference>
<dbReference type="Gene3D" id="1.10.150.130">
    <property type="match status" value="1"/>
</dbReference>
<keyword evidence="3" id="KW-0233">DNA recombination</keyword>
<dbReference type="InterPro" id="IPR010998">
    <property type="entry name" value="Integrase_recombinase_N"/>
</dbReference>
<dbReference type="InterPro" id="IPR002104">
    <property type="entry name" value="Integrase_catalytic"/>
</dbReference>
<evidence type="ECO:0000256" key="3">
    <source>
        <dbReference type="ARBA" id="ARBA00023172"/>
    </source>
</evidence>
<evidence type="ECO:0000259" key="5">
    <source>
        <dbReference type="PROSITE" id="PS51898"/>
    </source>
</evidence>
<dbReference type="Proteomes" id="UP000570851">
    <property type="component" value="Unassembled WGS sequence"/>
</dbReference>
<reference evidence="7 8" key="1">
    <citation type="submission" date="2019-11" db="EMBL/GenBank/DDBJ databases">
        <title>Comparison of genomes from free-living endosymbiotic cyanobacteria isolated from Azolla.</title>
        <authorList>
            <person name="Thiel T."/>
            <person name="Pratte B."/>
        </authorList>
    </citation>
    <scope>NUCLEOTIDE SEQUENCE [LARGE SCALE GENOMIC DNA]</scope>
    <source>
        <strain evidence="7 8">N2B</strain>
    </source>
</reference>
<evidence type="ECO:0000256" key="1">
    <source>
        <dbReference type="ARBA" id="ARBA00022908"/>
    </source>
</evidence>
<dbReference type="InterPro" id="IPR044068">
    <property type="entry name" value="CB"/>
</dbReference>
<name>A0ABR6SBD1_ANAVA</name>
<accession>A0ABR6SBD1</accession>
<dbReference type="EMBL" id="JACKZP010000073">
    <property type="protein sequence ID" value="MBC1303726.1"/>
    <property type="molecule type" value="Genomic_DNA"/>
</dbReference>
<keyword evidence="8" id="KW-1185">Reference proteome</keyword>
<dbReference type="InterPro" id="IPR004107">
    <property type="entry name" value="Integrase_SAM-like_N"/>
</dbReference>
<evidence type="ECO:0000259" key="6">
    <source>
        <dbReference type="PROSITE" id="PS51900"/>
    </source>
</evidence>
<organism evidence="7 8">
    <name type="scientific">Trichormus variabilis N2B</name>
    <dbReference type="NCBI Taxonomy" id="2681315"/>
    <lineage>
        <taxon>Bacteria</taxon>
        <taxon>Bacillati</taxon>
        <taxon>Cyanobacteriota</taxon>
        <taxon>Cyanophyceae</taxon>
        <taxon>Nostocales</taxon>
        <taxon>Nostocaceae</taxon>
        <taxon>Trichormus</taxon>
    </lineage>
</organism>
<dbReference type="PROSITE" id="PS51900">
    <property type="entry name" value="CB"/>
    <property type="match status" value="1"/>
</dbReference>
<dbReference type="InterPro" id="IPR050090">
    <property type="entry name" value="Tyrosine_recombinase_XerCD"/>
</dbReference>
<feature type="domain" description="Core-binding (CB)" evidence="6">
    <location>
        <begin position="27"/>
        <end position="103"/>
    </location>
</feature>
<protein>
    <submittedName>
        <fullName evidence="7">Tyrosine-type recombinase/integrase</fullName>
    </submittedName>
</protein>
<dbReference type="GeneID" id="58725866"/>
<gene>
    <name evidence="7" type="ORF">GNE12_17610</name>
</gene>
<dbReference type="PROSITE" id="PS51898">
    <property type="entry name" value="TYR_RECOMBINASE"/>
    <property type="match status" value="1"/>
</dbReference>
<dbReference type="Pfam" id="PF00589">
    <property type="entry name" value="Phage_integrase"/>
    <property type="match status" value="1"/>
</dbReference>
<dbReference type="RefSeq" id="WP_011319835.1">
    <property type="nucleotide sequence ID" value="NZ_JACKZP010000073.1"/>
</dbReference>
<dbReference type="PANTHER" id="PTHR30349:SF81">
    <property type="entry name" value="TYROSINE RECOMBINASE XERC"/>
    <property type="match status" value="1"/>
</dbReference>
<evidence type="ECO:0000313" key="8">
    <source>
        <dbReference type="Proteomes" id="UP000570851"/>
    </source>
</evidence>